<dbReference type="InterPro" id="IPR015813">
    <property type="entry name" value="Pyrv/PenolPyrv_kinase-like_dom"/>
</dbReference>
<dbReference type="OrthoDB" id="8629576at2"/>
<proteinExistence type="predicted"/>
<evidence type="ECO:0000313" key="2">
    <source>
        <dbReference type="Proteomes" id="UP000183995"/>
    </source>
</evidence>
<dbReference type="EMBL" id="FQXV01000010">
    <property type="protein sequence ID" value="SHI14543.1"/>
    <property type="molecule type" value="Genomic_DNA"/>
</dbReference>
<sequence length="311" mass="34782">MKDASKRVTLRELVAKEQVFAPCIWDCFSAQAAELNGFEATLLSGGALSGCVAGMPDIGLITADDLVRQTEFITQFSPLPCIIDADDGYGETPLHAYRTTKRLAHAGAMALTVDDTTGLRGYNRWGKELRSGMKDGTMKHPVITRDNWLAKMKASLEACERTDCLLIARTECKLQYGLDEAIERCLRAIELGAEMTLIIGLMNLEEAEYVSKHVPGWKMWPDVMSRNGVPDVRIEDLEPLGFNLVTMHIYEKAAMCGMLDFGKHVIRDRNTVYHDSHDMGLTPEEAKAFMGPSHDAHWFEKEARFYDLTKS</sequence>
<dbReference type="GO" id="GO:0003824">
    <property type="term" value="F:catalytic activity"/>
    <property type="evidence" value="ECO:0007669"/>
    <property type="project" value="InterPro"/>
</dbReference>
<dbReference type="InterPro" id="IPR040442">
    <property type="entry name" value="Pyrv_kinase-like_dom_sf"/>
</dbReference>
<name>A0A1M5YSI6_9FIRM</name>
<dbReference type="STRING" id="1123282.SAMN02745823_02756"/>
<dbReference type="SUPFAM" id="SSF51621">
    <property type="entry name" value="Phosphoenolpyruvate/pyruvate domain"/>
    <property type="match status" value="1"/>
</dbReference>
<keyword evidence="1" id="KW-0670">Pyruvate</keyword>
<accession>A0A1M5YSI6</accession>
<dbReference type="Pfam" id="PF13714">
    <property type="entry name" value="PEP_mutase"/>
    <property type="match status" value="1"/>
</dbReference>
<keyword evidence="2" id="KW-1185">Reference proteome</keyword>
<gene>
    <name evidence="1" type="ORF">SAMN02745823_02756</name>
</gene>
<evidence type="ECO:0000313" key="1">
    <source>
        <dbReference type="EMBL" id="SHI14543.1"/>
    </source>
</evidence>
<dbReference type="CDD" id="cd00377">
    <property type="entry name" value="ICL_PEPM"/>
    <property type="match status" value="1"/>
</dbReference>
<dbReference type="RefSeq" id="WP_073080059.1">
    <property type="nucleotide sequence ID" value="NZ_FQXV01000010.1"/>
</dbReference>
<dbReference type="InterPro" id="IPR039556">
    <property type="entry name" value="ICL/PEPM"/>
</dbReference>
<protein>
    <submittedName>
        <fullName evidence="1">Phosphoenolpyruvate phosphomutase</fullName>
    </submittedName>
</protein>
<reference evidence="1 2" key="1">
    <citation type="submission" date="2016-11" db="EMBL/GenBank/DDBJ databases">
        <authorList>
            <person name="Jaros S."/>
            <person name="Januszkiewicz K."/>
            <person name="Wedrychowicz H."/>
        </authorList>
    </citation>
    <scope>NUCLEOTIDE SEQUENCE [LARGE SCALE GENOMIC DNA]</scope>
    <source>
        <strain evidence="1 2">DSM 10068</strain>
    </source>
</reference>
<dbReference type="Proteomes" id="UP000183995">
    <property type="component" value="Unassembled WGS sequence"/>
</dbReference>
<dbReference type="Gene3D" id="3.20.20.60">
    <property type="entry name" value="Phosphoenolpyruvate-binding domains"/>
    <property type="match status" value="1"/>
</dbReference>
<dbReference type="PANTHER" id="PTHR42905:SF2">
    <property type="entry name" value="PHOSPHOENOLPYRUVATE CARBOXYLASE FAMILY PROTEIN"/>
    <property type="match status" value="1"/>
</dbReference>
<dbReference type="AlphaFoldDB" id="A0A1M5YSI6"/>
<dbReference type="PANTHER" id="PTHR42905">
    <property type="entry name" value="PHOSPHOENOLPYRUVATE CARBOXYLASE"/>
    <property type="match status" value="1"/>
</dbReference>
<organism evidence="1 2">
    <name type="scientific">Sporobacter termitidis DSM 10068</name>
    <dbReference type="NCBI Taxonomy" id="1123282"/>
    <lineage>
        <taxon>Bacteria</taxon>
        <taxon>Bacillati</taxon>
        <taxon>Bacillota</taxon>
        <taxon>Clostridia</taxon>
        <taxon>Eubacteriales</taxon>
        <taxon>Oscillospiraceae</taxon>
        <taxon>Sporobacter</taxon>
    </lineage>
</organism>